<dbReference type="Proteomes" id="UP000013840">
    <property type="component" value="Unassembled WGS sequence"/>
</dbReference>
<dbReference type="GO" id="GO:0003677">
    <property type="term" value="F:DNA binding"/>
    <property type="evidence" value="ECO:0007669"/>
    <property type="project" value="InterPro"/>
</dbReference>
<evidence type="ECO:0000313" key="1">
    <source>
        <dbReference type="EMBL" id="EOL45767.1"/>
    </source>
</evidence>
<comment type="caution">
    <text evidence="1">The sequence shown here is derived from an EMBL/GenBank/DDBJ whole genome shotgun (WGS) entry which is preliminary data.</text>
</comment>
<accession>R3WE80</accession>
<name>R3WE80_9ENTE</name>
<dbReference type="STRING" id="317735.RU98_GL002211"/>
<protein>
    <submittedName>
        <fullName evidence="1">Uncharacterized protein</fullName>
    </submittedName>
</protein>
<dbReference type="RefSeq" id="WP_010771691.1">
    <property type="nucleotide sequence ID" value="NZ_KB946333.1"/>
</dbReference>
<dbReference type="OrthoDB" id="2188924at2"/>
<dbReference type="EMBL" id="AJAU01000017">
    <property type="protein sequence ID" value="EOL45767.1"/>
    <property type="molecule type" value="Genomic_DNA"/>
</dbReference>
<dbReference type="PATRIC" id="fig|1158612.3.peg.1551"/>
<dbReference type="eggNOG" id="ENOG5030AFS">
    <property type="taxonomic scope" value="Bacteria"/>
</dbReference>
<gene>
    <name evidence="1" type="ORF">UC7_01564</name>
</gene>
<dbReference type="InterPro" id="IPR010982">
    <property type="entry name" value="Lambda_DNA-bd_dom_sf"/>
</dbReference>
<organism evidence="1 2">
    <name type="scientific">Enterococcus caccae ATCC BAA-1240</name>
    <dbReference type="NCBI Taxonomy" id="1158612"/>
    <lineage>
        <taxon>Bacteria</taxon>
        <taxon>Bacillati</taxon>
        <taxon>Bacillota</taxon>
        <taxon>Bacilli</taxon>
        <taxon>Lactobacillales</taxon>
        <taxon>Enterococcaceae</taxon>
        <taxon>Enterococcus</taxon>
    </lineage>
</organism>
<sequence length="63" mass="7212">MPETISGREAIRTYINEKNISITSLATMYGKSRAYLHEVLEGKKKTKAANELVLKIIEDFQIR</sequence>
<dbReference type="AlphaFoldDB" id="R3WE80"/>
<reference evidence="1 2" key="1">
    <citation type="submission" date="2013-02" db="EMBL/GenBank/DDBJ databases">
        <title>The Genome Sequence of Enterococcus caccae BAA-1240.</title>
        <authorList>
            <consortium name="The Broad Institute Genome Sequencing Platform"/>
            <consortium name="The Broad Institute Genome Sequencing Center for Infectious Disease"/>
            <person name="Earl A.M."/>
            <person name="Gilmore M.S."/>
            <person name="Lebreton F."/>
            <person name="Walker B."/>
            <person name="Young S.K."/>
            <person name="Zeng Q."/>
            <person name="Gargeya S."/>
            <person name="Fitzgerald M."/>
            <person name="Haas B."/>
            <person name="Abouelleil A."/>
            <person name="Alvarado L."/>
            <person name="Arachchi H.M."/>
            <person name="Berlin A.M."/>
            <person name="Chapman S.B."/>
            <person name="Dewar J."/>
            <person name="Goldberg J."/>
            <person name="Griggs A."/>
            <person name="Gujja S."/>
            <person name="Hansen M."/>
            <person name="Howarth C."/>
            <person name="Imamovic A."/>
            <person name="Larimer J."/>
            <person name="McCowan C."/>
            <person name="Murphy C."/>
            <person name="Neiman D."/>
            <person name="Pearson M."/>
            <person name="Priest M."/>
            <person name="Roberts A."/>
            <person name="Saif S."/>
            <person name="Shea T."/>
            <person name="Sisk P."/>
            <person name="Sykes S."/>
            <person name="Wortman J."/>
            <person name="Nusbaum C."/>
            <person name="Birren B."/>
        </authorList>
    </citation>
    <scope>NUCLEOTIDE SEQUENCE [LARGE SCALE GENOMIC DNA]</scope>
    <source>
        <strain evidence="1 2">ATCC BAA-1240</strain>
    </source>
</reference>
<keyword evidence="2" id="KW-1185">Reference proteome</keyword>
<evidence type="ECO:0000313" key="2">
    <source>
        <dbReference type="Proteomes" id="UP000013840"/>
    </source>
</evidence>
<proteinExistence type="predicted"/>
<dbReference type="SUPFAM" id="SSF47413">
    <property type="entry name" value="lambda repressor-like DNA-binding domains"/>
    <property type="match status" value="1"/>
</dbReference>